<protein>
    <submittedName>
        <fullName evidence="2">Type II secretory pathway, component PulJ</fullName>
    </submittedName>
</protein>
<name>A0A379CCS4_9PAST</name>
<evidence type="ECO:0000256" key="1">
    <source>
        <dbReference type="SAM" id="Phobius"/>
    </source>
</evidence>
<dbReference type="PIRSF" id="PIRSF004525">
    <property type="entry name" value="Pilin_peptidase-dep_B_prd"/>
    <property type="match status" value="1"/>
</dbReference>
<dbReference type="InterPro" id="IPR016419">
    <property type="entry name" value="Prepilin_Pept-dep_B_prd"/>
</dbReference>
<keyword evidence="3" id="KW-1185">Reference proteome</keyword>
<dbReference type="AlphaFoldDB" id="A0A379CCS4"/>
<reference evidence="2 3" key="1">
    <citation type="submission" date="2018-06" db="EMBL/GenBank/DDBJ databases">
        <authorList>
            <consortium name="Pathogen Informatics"/>
            <person name="Doyle S."/>
        </authorList>
    </citation>
    <scope>NUCLEOTIDE SEQUENCE [LARGE SCALE GENOMIC DNA]</scope>
    <source>
        <strain evidence="2 3">NCTC12872</strain>
    </source>
</reference>
<evidence type="ECO:0000313" key="2">
    <source>
        <dbReference type="EMBL" id="SUB59467.1"/>
    </source>
</evidence>
<dbReference type="EMBL" id="UGTA01000001">
    <property type="protein sequence ID" value="SUB59467.1"/>
    <property type="molecule type" value="Genomic_DNA"/>
</dbReference>
<organism evidence="2 3">
    <name type="scientific">Phocoenobacter uteri</name>
    <dbReference type="NCBI Taxonomy" id="146806"/>
    <lineage>
        <taxon>Bacteria</taxon>
        <taxon>Pseudomonadati</taxon>
        <taxon>Pseudomonadota</taxon>
        <taxon>Gammaproteobacteria</taxon>
        <taxon>Pasteurellales</taxon>
        <taxon>Pasteurellaceae</taxon>
        <taxon>Phocoenobacter</taxon>
    </lineage>
</organism>
<dbReference type="PROSITE" id="PS00409">
    <property type="entry name" value="PROKAR_NTER_METHYL"/>
    <property type="match status" value="1"/>
</dbReference>
<dbReference type="OrthoDB" id="5296662at2"/>
<feature type="transmembrane region" description="Helical" evidence="1">
    <location>
        <begin position="20"/>
        <end position="43"/>
    </location>
</feature>
<keyword evidence="1" id="KW-0472">Membrane</keyword>
<accession>A0A379CCS4</accession>
<keyword evidence="1" id="KW-1133">Transmembrane helix</keyword>
<keyword evidence="1" id="KW-0812">Transmembrane</keyword>
<dbReference type="Proteomes" id="UP000255417">
    <property type="component" value="Unassembled WGS sequence"/>
</dbReference>
<evidence type="ECO:0000313" key="3">
    <source>
        <dbReference type="Proteomes" id="UP000255417"/>
    </source>
</evidence>
<proteinExistence type="predicted"/>
<gene>
    <name evidence="2" type="ORF">NCTC12872_01452</name>
</gene>
<sequence>MPYRPIKTAAVVVTKQMRGITLIEFIISSSLMLLILFSLSFFYQNSYKNTKKLQTILFLQQQSYQLLNSLKPHIEHISFQGLNRENSNYDLFKNQLKTVNLLENCLIFFYDLNQDGCIGKRRTKKSPCRTSLHNMTTRIAEEIFGFKLKNQEMYMLNISKKQNNCSAIQCKQILNSCDKGYWTKLTEKNNFKVTKLHFLWLKENHILKITLTLMKNKHHYTSHSYIYILNDEQTN</sequence>
<dbReference type="InterPro" id="IPR012902">
    <property type="entry name" value="N_methyl_site"/>
</dbReference>